<evidence type="ECO:0000313" key="3">
    <source>
        <dbReference type="Proteomes" id="UP000693725"/>
    </source>
</evidence>
<proteinExistence type="predicted"/>
<evidence type="ECO:0000256" key="1">
    <source>
        <dbReference type="SAM" id="MobiDB-lite"/>
    </source>
</evidence>
<organism evidence="2 3">
    <name type="scientific">Arthrobacter phage SilentRX</name>
    <dbReference type="NCBI Taxonomy" id="2836091"/>
    <lineage>
        <taxon>Viruses</taxon>
        <taxon>Duplodnaviria</taxon>
        <taxon>Heunggongvirae</taxon>
        <taxon>Uroviricota</taxon>
        <taxon>Caudoviricetes</taxon>
        <taxon>Silentrexvirus</taxon>
        <taxon>Silentrexvirus silentrx</taxon>
    </lineage>
</organism>
<dbReference type="InterPro" id="IPR009097">
    <property type="entry name" value="Cyclic_Pdiesterase"/>
</dbReference>
<sequence>MIRKESFTVSADTFAAERKKIVADNDTQLRPHVAEALARLGLPSWERQIVSAALDIFDVTARAEVDEWTPVLDDLRDAFAKELGDTLAKTGRGQSLEGQIDTLTRWVSTAAHNAGMEAAATSDTSAVVGLEWVTMGDGDVRHSHREANGQTVPSGQEFTVGEVKMLYPGQPVGDPSNWINCRCLARPTMLDEAAGKTLTASAEEPSTSATIMALPAETDPVSGASSEADGAHCTLLFLGNAAALDRDALAAALERFVTGGQVGVMTEKVAGRATLGPNKADVALIDGASLVNIRNGLLEDNTIVQAFQSVEQYPTWIPHVTLGYPETPASAEFTGESITFDRLALWFGEDRTAVYPLGEAMPAQDQPEQPAAKEKAVAAMRALTAAATGAEDPVPGAVAPTAEEDQAMKDFDEEMASLDGADAFTEVPWYGVLAPEGTPSGDGRMFSPNALTNRPLPLPLKFMWEDDEGHKGSYPIGRIDRIWRENGLIKAEGMFDTSEAGYEAIRLLANQIMRGVSVDLDAAELAADGDGETMEFSTGRICSATICAIPAFAEAFVAIGTWADSGTAAPADNELPDSGVGAPTPAGQAQPDTAVAAGETQEFDIPPVKTMDGPGWITDPKPTHKITSYWVDGRGAAKIGWGVPGDFNRCRANLGKYVQNPSWLAGLCANLHYRALGVWPGAASAETVEMHQEIGPAVSLVASAVPVISADYFRNPQLTENTPVTLGEDGHIFGHLGTWDTCHIAYEVCTTIPPSETDYAYFLTGQVFTDAGPVAVGQLTVGGGHAGGKLGVRAAIAHYDNVATAVADITVGEDAFGVWFSGRVRPWATEQQLHELFASGPSGDWRPVRARGRSSMELVAAHAVNVQGFPVPRARATVENGQQLSLIAAGVPQRDGYTLNDRLKTVNTIKDSIRAQRFAFIGKKLSETKGR</sequence>
<dbReference type="Proteomes" id="UP000693725">
    <property type="component" value="Segment"/>
</dbReference>
<accession>A0A8F3IL49</accession>
<dbReference type="GeneID" id="77932279"/>
<feature type="region of interest" description="Disordered" evidence="1">
    <location>
        <begin position="568"/>
        <end position="595"/>
    </location>
</feature>
<dbReference type="EMBL" id="MW862992">
    <property type="protein sequence ID" value="QWY82761.1"/>
    <property type="molecule type" value="Genomic_DNA"/>
</dbReference>
<keyword evidence="3" id="KW-1185">Reference proteome</keyword>
<keyword evidence="2" id="KW-0645">Protease</keyword>
<evidence type="ECO:0000313" key="2">
    <source>
        <dbReference type="EMBL" id="QWY82761.1"/>
    </source>
</evidence>
<dbReference type="GO" id="GO:0008233">
    <property type="term" value="F:peptidase activity"/>
    <property type="evidence" value="ECO:0007669"/>
    <property type="project" value="UniProtKB-KW"/>
</dbReference>
<gene>
    <name evidence="2" type="primary">19</name>
    <name evidence="2" type="ORF">SEA_SILENTRX_19</name>
</gene>
<dbReference type="KEGG" id="vg:77932279"/>
<dbReference type="SUPFAM" id="SSF55144">
    <property type="entry name" value="LigT-like"/>
    <property type="match status" value="1"/>
</dbReference>
<dbReference type="GO" id="GO:0006508">
    <property type="term" value="P:proteolysis"/>
    <property type="evidence" value="ECO:0007669"/>
    <property type="project" value="UniProtKB-KW"/>
</dbReference>
<keyword evidence="2" id="KW-0378">Hydrolase</keyword>
<reference evidence="2" key="1">
    <citation type="submission" date="2021-04" db="EMBL/GenBank/DDBJ databases">
        <authorList>
            <person name="Edwards E.G."/>
            <person name="Siddiqui F.A."/>
            <person name="Anastasi R.E."/>
            <person name="Conroy D.J."/>
            <person name="Gerton T.J."/>
            <person name="Laizure I.E."/>
            <person name="Reynolds J.D."/>
            <person name="Ulker M."/>
            <person name="Ouellette S.K."/>
            <person name="Duggan K.O."/>
            <person name="Johnson K.C."/>
            <person name="MacLea K.S."/>
            <person name="Garlena R.A."/>
            <person name="Russell D.A."/>
            <person name="Jacobs-Sera D."/>
            <person name="Hatfull G.F."/>
        </authorList>
    </citation>
    <scope>NUCLEOTIDE SEQUENCE</scope>
</reference>
<name>A0A8F3IL49_9CAUD</name>
<protein>
    <submittedName>
        <fullName evidence="2">Capsid maturation protease and MuF-like fusion protein</fullName>
    </submittedName>
</protein>
<dbReference type="RefSeq" id="YP_010656400.1">
    <property type="nucleotide sequence ID" value="NC_070838.1"/>
</dbReference>